<dbReference type="InterPro" id="IPR011009">
    <property type="entry name" value="Kinase-like_dom_sf"/>
</dbReference>
<organism evidence="2 3">
    <name type="scientific">Penicillium olsonii</name>
    <dbReference type="NCBI Taxonomy" id="99116"/>
    <lineage>
        <taxon>Eukaryota</taxon>
        <taxon>Fungi</taxon>
        <taxon>Dikarya</taxon>
        <taxon>Ascomycota</taxon>
        <taxon>Pezizomycotina</taxon>
        <taxon>Eurotiomycetes</taxon>
        <taxon>Eurotiomycetidae</taxon>
        <taxon>Eurotiales</taxon>
        <taxon>Aspergillaceae</taxon>
        <taxon>Penicillium</taxon>
    </lineage>
</organism>
<gene>
    <name evidence="2" type="ORF">POLS_LOCUS4655</name>
</gene>
<dbReference type="InterPro" id="IPR002575">
    <property type="entry name" value="Aminoglycoside_PTrfase"/>
</dbReference>
<dbReference type="InterPro" id="IPR051678">
    <property type="entry name" value="AGP_Transferase"/>
</dbReference>
<dbReference type="AlphaFoldDB" id="A0A9W4MS02"/>
<proteinExistence type="predicted"/>
<dbReference type="Pfam" id="PF01636">
    <property type="entry name" value="APH"/>
    <property type="match status" value="1"/>
</dbReference>
<dbReference type="SUPFAM" id="SSF56112">
    <property type="entry name" value="Protein kinase-like (PK-like)"/>
    <property type="match status" value="1"/>
</dbReference>
<comment type="caution">
    <text evidence="2">The sequence shown here is derived from an EMBL/GenBank/DDBJ whole genome shotgun (WGS) entry which is preliminary data.</text>
</comment>
<dbReference type="Proteomes" id="UP001153618">
    <property type="component" value="Unassembled WGS sequence"/>
</dbReference>
<dbReference type="PANTHER" id="PTHR21310:SF37">
    <property type="entry name" value="AMINOGLYCOSIDE PHOSPHOTRANSFERASE DOMAIN-CONTAINING PROTEIN"/>
    <property type="match status" value="1"/>
</dbReference>
<accession>A0A9W4MS02</accession>
<dbReference type="PANTHER" id="PTHR21310">
    <property type="entry name" value="AMINOGLYCOSIDE PHOSPHOTRANSFERASE-RELATED-RELATED"/>
    <property type="match status" value="1"/>
</dbReference>
<keyword evidence="3" id="KW-1185">Reference proteome</keyword>
<evidence type="ECO:0000313" key="2">
    <source>
        <dbReference type="EMBL" id="CAG8100264.1"/>
    </source>
</evidence>
<evidence type="ECO:0000259" key="1">
    <source>
        <dbReference type="Pfam" id="PF01636"/>
    </source>
</evidence>
<reference evidence="2" key="1">
    <citation type="submission" date="2021-07" db="EMBL/GenBank/DDBJ databases">
        <authorList>
            <person name="Branca A.L. A."/>
        </authorList>
    </citation>
    <scope>NUCLEOTIDE SEQUENCE</scope>
</reference>
<feature type="domain" description="Aminoglycoside phosphotransferase" evidence="1">
    <location>
        <begin position="109"/>
        <end position="376"/>
    </location>
</feature>
<dbReference type="OrthoDB" id="3645574at2759"/>
<protein>
    <recommendedName>
        <fullName evidence="1">Aminoglycoside phosphotransferase domain-containing protein</fullName>
    </recommendedName>
</protein>
<name>A0A9W4MS02_PENOL</name>
<sequence length="517" mass="59359">MATRNLLSGPITLSEAKAKGFNVIHQLEYPHLQRAFFQRLESQSHLIRNLIAHHLGVDAANCDVSPPDYWRHGSFNVCVPACVDAPDPEHPKFVMIRFPLPYRVGEATRPGNADEKLRCEAATYAWLQENCPSVPIPHLYGVGLSTGQQWTHVSHLPWWSRLLHGIQRRFWTLLGYPGPTSYIPHPSSAPTSLGLGYLVIETIADTEGRMLSSSWDEKREDDRLQRNLQRGLARILLSFAAVPLPRIGAFRLDDAGYIHLDNRPLSTELIMKENEDLPLNVSLDRTYDRVDDFVLAQLDAFSNRLLHQPNTVPNDLDGRFEMAGLLAARAIFPHMLRRDLRSGPFVYTLTDLHRSNIIVDDDWNIVRIIDLEFACSWPIEFQQPPYWLGGQCADEIDRTSFSPCLNRFIQILEAQEELLDTRTPEKLSSIMRDAWANETFWLSLAMGDPMVFSTIFWYRILPYRLHLTIDHTTDFTLLATLWGSPDILQKKLQDHDQYLRQLDNIFEDEVDVSKSHM</sequence>
<evidence type="ECO:0000313" key="3">
    <source>
        <dbReference type="Proteomes" id="UP001153618"/>
    </source>
</evidence>
<dbReference type="EMBL" id="CAJVOS010000023">
    <property type="protein sequence ID" value="CAG8100264.1"/>
    <property type="molecule type" value="Genomic_DNA"/>
</dbReference>